<proteinExistence type="predicted"/>
<protein>
    <submittedName>
        <fullName evidence="2">Uncharacterized protein</fullName>
    </submittedName>
</protein>
<reference evidence="2 3" key="1">
    <citation type="submission" date="2021-10" db="EMBL/GenBank/DDBJ databases">
        <title>Lutispora strain m25 sp. nov., a thermophilic, non-spore-forming bacterium isolated from a lab-scale methanogenic bioreactor digesting anaerobic sludge.</title>
        <authorList>
            <person name="El Houari A."/>
            <person name="Mcdonald J."/>
        </authorList>
    </citation>
    <scope>NUCLEOTIDE SEQUENCE [LARGE SCALE GENOMIC DNA]</scope>
    <source>
        <strain evidence="3">m25</strain>
    </source>
</reference>
<evidence type="ECO:0000256" key="1">
    <source>
        <dbReference type="SAM" id="Coils"/>
    </source>
</evidence>
<dbReference type="EMBL" id="JAJEKE010000006">
    <property type="protein sequence ID" value="MCQ1529569.1"/>
    <property type="molecule type" value="Genomic_DNA"/>
</dbReference>
<keyword evidence="1" id="KW-0175">Coiled coil</keyword>
<name>A0ABT1NES3_9FIRM</name>
<feature type="coiled-coil region" evidence="1">
    <location>
        <begin position="131"/>
        <end position="165"/>
    </location>
</feature>
<comment type="caution">
    <text evidence="2">The sequence shown here is derived from an EMBL/GenBank/DDBJ whole genome shotgun (WGS) entry which is preliminary data.</text>
</comment>
<evidence type="ECO:0000313" key="2">
    <source>
        <dbReference type="EMBL" id="MCQ1529569.1"/>
    </source>
</evidence>
<keyword evidence="3" id="KW-1185">Reference proteome</keyword>
<sequence>MKEPDIDGATIRKNKIPILIYTPEWIQLFSNFKSRSMQKSIAKLEELLAKEKNLEQELKELEKRKKISMNKILHLSNELNENNNEAFLGPLKESQKEILHINQRIPLILEELEALPSAIDQENAILLKETVKRTYELINESKQEADEMQQDISRIREALMELIQKKVDMDERVNRLYSYLHGIVGVDEMDKLDESLLKA</sequence>
<evidence type="ECO:0000313" key="3">
    <source>
        <dbReference type="Proteomes" id="UP001651880"/>
    </source>
</evidence>
<dbReference type="RefSeq" id="WP_255227083.1">
    <property type="nucleotide sequence ID" value="NZ_JAJEKE010000006.1"/>
</dbReference>
<feature type="coiled-coil region" evidence="1">
    <location>
        <begin position="34"/>
        <end position="78"/>
    </location>
</feature>
<organism evidence="2 3">
    <name type="scientific">Lutispora saccharofermentans</name>
    <dbReference type="NCBI Taxonomy" id="3024236"/>
    <lineage>
        <taxon>Bacteria</taxon>
        <taxon>Bacillati</taxon>
        <taxon>Bacillota</taxon>
        <taxon>Clostridia</taxon>
        <taxon>Lutisporales</taxon>
        <taxon>Lutisporaceae</taxon>
        <taxon>Lutispora</taxon>
    </lineage>
</organism>
<dbReference type="Proteomes" id="UP001651880">
    <property type="component" value="Unassembled WGS sequence"/>
</dbReference>
<gene>
    <name evidence="2" type="ORF">LJD61_08385</name>
</gene>
<accession>A0ABT1NES3</accession>